<protein>
    <recommendedName>
        <fullName evidence="6">Kinesin motor domain-containing protein</fullName>
    </recommendedName>
</protein>
<evidence type="ECO:0000259" key="6">
    <source>
        <dbReference type="PROSITE" id="PS50067"/>
    </source>
</evidence>
<comment type="similarity">
    <text evidence="5">Belongs to the TRAFAC class myosin-kinesin ATPase superfamily. Kinesin family.</text>
</comment>
<comment type="caution">
    <text evidence="7">The sequence shown here is derived from an EMBL/GenBank/DDBJ whole genome shotgun (WGS) entry which is preliminary data.</text>
</comment>
<keyword evidence="2" id="KW-0963">Cytoplasm</keyword>
<dbReference type="InterPro" id="IPR027417">
    <property type="entry name" value="P-loop_NTPase"/>
</dbReference>
<evidence type="ECO:0000256" key="5">
    <source>
        <dbReference type="PROSITE-ProRule" id="PRU00283"/>
    </source>
</evidence>
<name>A0ABQ7X946_BRANA</name>
<dbReference type="InterPro" id="IPR001752">
    <property type="entry name" value="Kinesin_motor_dom"/>
</dbReference>
<dbReference type="Gene3D" id="3.40.850.10">
    <property type="entry name" value="Kinesin motor domain"/>
    <property type="match status" value="1"/>
</dbReference>
<dbReference type="PANTHER" id="PTHR47970:SF12">
    <property type="entry name" value="KINESIN FAMILY MEMBER 11"/>
    <property type="match status" value="1"/>
</dbReference>
<keyword evidence="3" id="KW-0505">Motor protein</keyword>
<comment type="subcellular location">
    <subcellularLocation>
        <location evidence="1">Cytoplasm</location>
        <location evidence="1">Cytoskeleton</location>
    </subcellularLocation>
</comment>
<dbReference type="SUPFAM" id="SSF52540">
    <property type="entry name" value="P-loop containing nucleoside triphosphate hydrolases"/>
    <property type="match status" value="1"/>
</dbReference>
<evidence type="ECO:0000256" key="2">
    <source>
        <dbReference type="ARBA" id="ARBA00022490"/>
    </source>
</evidence>
<keyword evidence="4" id="KW-0206">Cytoskeleton</keyword>
<accession>A0ABQ7X946</accession>
<dbReference type="InterPro" id="IPR036961">
    <property type="entry name" value="Kinesin_motor_dom_sf"/>
</dbReference>
<dbReference type="PANTHER" id="PTHR47970">
    <property type="entry name" value="KINESIN-LIKE PROTEIN KIF11"/>
    <property type="match status" value="1"/>
</dbReference>
<dbReference type="PROSITE" id="PS50067">
    <property type="entry name" value="KINESIN_MOTOR_2"/>
    <property type="match status" value="1"/>
</dbReference>
<keyword evidence="8" id="KW-1185">Reference proteome</keyword>
<sequence length="93" mass="10624">MQGLNRTLPIELFDRPFSDDELRNNAPQNIAGKHIDRVFTFDKVFGPSAQQKDLYDQAVVPIVNEVLEGFIVLYLRMTGTGKTYTMEGECRRS</sequence>
<evidence type="ECO:0000256" key="3">
    <source>
        <dbReference type="ARBA" id="ARBA00023175"/>
    </source>
</evidence>
<feature type="domain" description="Kinesin motor" evidence="6">
    <location>
        <begin position="1"/>
        <end position="93"/>
    </location>
</feature>
<proteinExistence type="inferred from homology"/>
<dbReference type="Pfam" id="PF00225">
    <property type="entry name" value="Kinesin"/>
    <property type="match status" value="1"/>
</dbReference>
<organism evidence="7 8">
    <name type="scientific">Brassica napus</name>
    <name type="common">Rape</name>
    <dbReference type="NCBI Taxonomy" id="3708"/>
    <lineage>
        <taxon>Eukaryota</taxon>
        <taxon>Viridiplantae</taxon>
        <taxon>Streptophyta</taxon>
        <taxon>Embryophyta</taxon>
        <taxon>Tracheophyta</taxon>
        <taxon>Spermatophyta</taxon>
        <taxon>Magnoliopsida</taxon>
        <taxon>eudicotyledons</taxon>
        <taxon>Gunneridae</taxon>
        <taxon>Pentapetalae</taxon>
        <taxon>rosids</taxon>
        <taxon>malvids</taxon>
        <taxon>Brassicales</taxon>
        <taxon>Brassicaceae</taxon>
        <taxon>Brassiceae</taxon>
        <taxon>Brassica</taxon>
    </lineage>
</organism>
<evidence type="ECO:0000256" key="4">
    <source>
        <dbReference type="ARBA" id="ARBA00023212"/>
    </source>
</evidence>
<evidence type="ECO:0000313" key="8">
    <source>
        <dbReference type="Proteomes" id="UP000824890"/>
    </source>
</evidence>
<dbReference type="InterPro" id="IPR047149">
    <property type="entry name" value="KIF11-like"/>
</dbReference>
<evidence type="ECO:0000313" key="7">
    <source>
        <dbReference type="EMBL" id="KAH0851623.1"/>
    </source>
</evidence>
<dbReference type="EMBL" id="JAGKQM010001618">
    <property type="protein sequence ID" value="KAH0851623.1"/>
    <property type="molecule type" value="Genomic_DNA"/>
</dbReference>
<dbReference type="Proteomes" id="UP000824890">
    <property type="component" value="Unassembled WGS sequence"/>
</dbReference>
<gene>
    <name evidence="7" type="ORF">HID58_094602</name>
</gene>
<reference evidence="7 8" key="1">
    <citation type="submission" date="2021-05" db="EMBL/GenBank/DDBJ databases">
        <title>Genome Assembly of Synthetic Allotetraploid Brassica napus Reveals Homoeologous Exchanges between Subgenomes.</title>
        <authorList>
            <person name="Davis J.T."/>
        </authorList>
    </citation>
    <scope>NUCLEOTIDE SEQUENCE [LARGE SCALE GENOMIC DNA]</scope>
    <source>
        <strain evidence="8">cv. Da-Ae</strain>
        <tissue evidence="7">Seedling</tissue>
    </source>
</reference>
<comment type="caution">
    <text evidence="5">Lacks conserved residue(s) required for the propagation of feature annotation.</text>
</comment>
<feature type="non-terminal residue" evidence="7">
    <location>
        <position position="93"/>
    </location>
</feature>
<evidence type="ECO:0000256" key="1">
    <source>
        <dbReference type="ARBA" id="ARBA00004245"/>
    </source>
</evidence>